<organism evidence="1 2">
    <name type="scientific">Roseinatronobacter ekhonensis</name>
    <dbReference type="NCBI Taxonomy" id="254356"/>
    <lineage>
        <taxon>Bacteria</taxon>
        <taxon>Pseudomonadati</taxon>
        <taxon>Pseudomonadota</taxon>
        <taxon>Alphaproteobacteria</taxon>
        <taxon>Rhodobacterales</taxon>
        <taxon>Paracoccaceae</taxon>
        <taxon>Roseinatronobacter</taxon>
    </lineage>
</organism>
<evidence type="ECO:0000313" key="1">
    <source>
        <dbReference type="EMBL" id="SUZ31084.1"/>
    </source>
</evidence>
<evidence type="ECO:0008006" key="3">
    <source>
        <dbReference type="Google" id="ProtNLM"/>
    </source>
</evidence>
<dbReference type="EMBL" id="UIHC01000005">
    <property type="protein sequence ID" value="SUZ31084.1"/>
    <property type="molecule type" value="Genomic_DNA"/>
</dbReference>
<accession>A0A3B0MQ97</accession>
<gene>
    <name evidence="1" type="ORF">ROE7235_00816</name>
</gene>
<protein>
    <recommendedName>
        <fullName evidence="3">Cytochrome C oxidase assembly protein</fullName>
    </recommendedName>
</protein>
<reference evidence="2" key="1">
    <citation type="submission" date="2018-08" db="EMBL/GenBank/DDBJ databases">
        <authorList>
            <person name="Rodrigo-Torres L."/>
            <person name="Arahal R. D."/>
            <person name="Lucena T."/>
        </authorList>
    </citation>
    <scope>NUCLEOTIDE SEQUENCE [LARGE SCALE GENOMIC DNA]</scope>
    <source>
        <strain evidence="2">CECT 7235</strain>
    </source>
</reference>
<dbReference type="AlphaFoldDB" id="A0A3B0MQ97"/>
<sequence>MAIAREHPLHKRRSGRNIGLALVLLAFIALVFGLTIAKVSGGGSIEAFDHTYRPMLDPDTLIPAEE</sequence>
<evidence type="ECO:0000313" key="2">
    <source>
        <dbReference type="Proteomes" id="UP000272908"/>
    </source>
</evidence>
<dbReference type="RefSeq" id="WP_121093369.1">
    <property type="nucleotide sequence ID" value="NZ_UIHC01000005.1"/>
</dbReference>
<dbReference type="Proteomes" id="UP000272908">
    <property type="component" value="Unassembled WGS sequence"/>
</dbReference>
<dbReference type="OrthoDB" id="7871759at2"/>
<name>A0A3B0MQ97_9RHOB</name>
<proteinExistence type="predicted"/>
<keyword evidence="2" id="KW-1185">Reference proteome</keyword>